<feature type="compositionally biased region" description="Polar residues" evidence="3">
    <location>
        <begin position="199"/>
        <end position="220"/>
    </location>
</feature>
<feature type="compositionally biased region" description="Polar residues" evidence="3">
    <location>
        <begin position="613"/>
        <end position="631"/>
    </location>
</feature>
<reference evidence="4 5" key="2">
    <citation type="journal article" date="2014" name="J. Gen. Appl. Microbiol.">
        <title>The early diverging ascomycetous budding yeast Saitoella complicata has three histone deacetylases belonging to the Clr6, Hos2, and Rpd3 lineages.</title>
        <authorList>
            <person name="Nishida H."/>
            <person name="Matsumoto T."/>
            <person name="Kondo S."/>
            <person name="Hamamoto M."/>
            <person name="Yoshikawa H."/>
        </authorList>
    </citation>
    <scope>NUCLEOTIDE SEQUENCE [LARGE SCALE GENOMIC DNA]</scope>
    <source>
        <strain evidence="4 5">NRRL Y-17804</strain>
    </source>
</reference>
<sequence>MPQRLYTSPPTPPAATAAPVAPPTMSHSQRTRSGPSTTSTALPIQRYRQNQTNERLMDIREALATTYPPPSISVAAAAPGLGSDEMDTSEDGTGSIQPVHLTIHRADGTISSSRTSMQNHQMQMLRSHRLSAAAAAGATASERELHRDGRDRDRESLSLRDRRRTEISLRQREEMLQAAISSAPSDIRQILLQRARINHPSTSQWPPAPPSGSTEGNASTGEDRERDVDARTRDRPAWDLLSQRAANMRASLAARREAVLSSSSSSANPNIALIAAQRASAAAAQARANNAEDSDALAREVAFARRLAQREQDMARQRRREERVMREREVEVRALEMCPILDALMGVGSVEPPEPPVGWKVEDTSWLRPGTEFTGSQRFTTPATPMHHDHHPDLSQQHKSARPESWTVSVAIDACDLKEGRVEGSMEARDVPHAPAGTRIRTRWVGEVVDWNVYGLATGKWGAAVGVDREYWGKLAPFCGGGQQAETVAEADVDAEKATEQSGGTSSVVDERFWKRVREEYVLMRWKETNFIPSPTAPAIPCSSSGSSVTSPSNPPQEACLTIDGFYYLVLHRSTGLIEGYYFDPSTVPYQCLELVPGVEGRRGDWGSHHPRQLSTKNPSPTNLHGSNMSWEASKAPARTPSPEPESIFEDALTTIFNDVQLSHGEPGKDFIYHHPQYGDIKLRLSSPSWDHIPLFAHFLWSSSLLLTHLLASTTYSFHNQSVLELGAGTGLVGICAVRGGARWVTVSDYPSDQIMEALRWNVGTQVRESERDRVCVQPHTWGEEPFPLIPEEEGDGRRYDWVVACDTLWIPSQHTNLISTITHTLSHTPHARLLLIAGFHTGRANVAGFFDLLSQAGFVERDRGIRERMVTEEGIERDWRGVRGEWEEDLVERKRWVVVAEMGWGEGKLGEFARAG</sequence>
<reference evidence="4 5" key="1">
    <citation type="journal article" date="2011" name="J. Gen. Appl. Microbiol.">
        <title>Draft genome sequencing of the enigmatic yeast Saitoella complicata.</title>
        <authorList>
            <person name="Nishida H."/>
            <person name="Hamamoto M."/>
            <person name="Sugiyama J."/>
        </authorList>
    </citation>
    <scope>NUCLEOTIDE SEQUENCE [LARGE SCALE GENOMIC DNA]</scope>
    <source>
        <strain evidence="4 5">NRRL Y-17804</strain>
    </source>
</reference>
<feature type="region of interest" description="Disordered" evidence="3">
    <location>
        <begin position="75"/>
        <end position="95"/>
    </location>
</feature>
<dbReference type="GO" id="GO:0008757">
    <property type="term" value="F:S-adenosylmethionine-dependent methyltransferase activity"/>
    <property type="evidence" value="ECO:0007669"/>
    <property type="project" value="UniProtKB-ARBA"/>
</dbReference>
<comment type="similarity">
    <text evidence="1">Belongs to the GID4/VID24 family.</text>
</comment>
<evidence type="ECO:0000256" key="3">
    <source>
        <dbReference type="SAM" id="MobiDB-lite"/>
    </source>
</evidence>
<dbReference type="GO" id="GO:0045721">
    <property type="term" value="P:negative regulation of gluconeogenesis"/>
    <property type="evidence" value="ECO:0007669"/>
    <property type="project" value="TreeGrafter"/>
</dbReference>
<dbReference type="PANTHER" id="PTHR14534:SF3">
    <property type="entry name" value="GID COMPLEX SUBUNIT 4 HOMOLOG"/>
    <property type="match status" value="1"/>
</dbReference>
<name>A0A0E9NEN6_SAICN</name>
<dbReference type="AlphaFoldDB" id="A0A0E9NEN6"/>
<dbReference type="InterPro" id="IPR018618">
    <property type="entry name" value="GID4/10-like"/>
</dbReference>
<dbReference type="GO" id="GO:0006623">
    <property type="term" value="P:protein targeting to vacuole"/>
    <property type="evidence" value="ECO:0007669"/>
    <property type="project" value="TreeGrafter"/>
</dbReference>
<dbReference type="Gene3D" id="3.40.50.150">
    <property type="entry name" value="Vaccinia Virus protein VP39"/>
    <property type="match status" value="1"/>
</dbReference>
<feature type="compositionally biased region" description="Basic and acidic residues" evidence="3">
    <location>
        <begin position="221"/>
        <end position="234"/>
    </location>
</feature>
<dbReference type="GO" id="GO:0043161">
    <property type="term" value="P:proteasome-mediated ubiquitin-dependent protein catabolic process"/>
    <property type="evidence" value="ECO:0007669"/>
    <property type="project" value="TreeGrafter"/>
</dbReference>
<feature type="region of interest" description="Disordered" evidence="3">
    <location>
        <begin position="130"/>
        <end position="159"/>
    </location>
</feature>
<dbReference type="SUPFAM" id="SSF53335">
    <property type="entry name" value="S-adenosyl-L-methionine-dependent methyltransferases"/>
    <property type="match status" value="1"/>
</dbReference>
<dbReference type="EMBL" id="BACD03000014">
    <property type="protein sequence ID" value="GAO48278.1"/>
    <property type="molecule type" value="Genomic_DNA"/>
</dbReference>
<proteinExistence type="inferred from homology"/>
<dbReference type="Pfam" id="PF09783">
    <property type="entry name" value="Vac_ImportDeg"/>
    <property type="match status" value="1"/>
</dbReference>
<protein>
    <submittedName>
        <fullName evidence="4">Uncharacterized protein</fullName>
    </submittedName>
</protein>
<reference evidence="4 5" key="3">
    <citation type="journal article" date="2015" name="Genome Announc.">
        <title>Draft Genome Sequence of the Archiascomycetous Yeast Saitoella complicata.</title>
        <authorList>
            <person name="Yamauchi K."/>
            <person name="Kondo S."/>
            <person name="Hamamoto M."/>
            <person name="Takahashi Y."/>
            <person name="Ogura Y."/>
            <person name="Hayashi T."/>
            <person name="Nishida H."/>
        </authorList>
    </citation>
    <scope>NUCLEOTIDE SEQUENCE [LARGE SCALE GENOMIC DNA]</scope>
    <source>
        <strain evidence="4 5">NRRL Y-17804</strain>
    </source>
</reference>
<feature type="region of interest" description="Disordered" evidence="3">
    <location>
        <begin position="1"/>
        <end position="52"/>
    </location>
</feature>
<evidence type="ECO:0000256" key="1">
    <source>
        <dbReference type="ARBA" id="ARBA00061469"/>
    </source>
</evidence>
<gene>
    <name evidence="4" type="ORF">G7K_2456-t1</name>
</gene>
<keyword evidence="5" id="KW-1185">Reference proteome</keyword>
<comment type="caution">
    <text evidence="4">The sequence shown here is derived from an EMBL/GenBank/DDBJ whole genome shotgun (WGS) entry which is preliminary data.</text>
</comment>
<dbReference type="STRING" id="698492.A0A0E9NEN6"/>
<dbReference type="GO" id="GO:0007039">
    <property type="term" value="P:protein catabolic process in the vacuole"/>
    <property type="evidence" value="ECO:0007669"/>
    <property type="project" value="TreeGrafter"/>
</dbReference>
<organism evidence="4 5">
    <name type="scientific">Saitoella complicata (strain BCRC 22490 / CBS 7301 / JCM 7358 / NBRC 10748 / NRRL Y-17804)</name>
    <dbReference type="NCBI Taxonomy" id="698492"/>
    <lineage>
        <taxon>Eukaryota</taxon>
        <taxon>Fungi</taxon>
        <taxon>Dikarya</taxon>
        <taxon>Ascomycota</taxon>
        <taxon>Taphrinomycotina</taxon>
        <taxon>Taphrinomycotina incertae sedis</taxon>
        <taxon>Saitoella</taxon>
    </lineage>
</organism>
<dbReference type="InterPro" id="IPR029063">
    <property type="entry name" value="SAM-dependent_MTases_sf"/>
</dbReference>
<evidence type="ECO:0000313" key="5">
    <source>
        <dbReference type="Proteomes" id="UP000033140"/>
    </source>
</evidence>
<feature type="coiled-coil region" evidence="2">
    <location>
        <begin position="274"/>
        <end position="327"/>
    </location>
</feature>
<dbReference type="InterPro" id="IPR019410">
    <property type="entry name" value="Methyltransf_16"/>
</dbReference>
<dbReference type="Pfam" id="PF10294">
    <property type="entry name" value="Methyltransf_16"/>
    <property type="match status" value="1"/>
</dbReference>
<feature type="compositionally biased region" description="Polar residues" evidence="3">
    <location>
        <begin position="25"/>
        <end position="52"/>
    </location>
</feature>
<evidence type="ECO:0000256" key="2">
    <source>
        <dbReference type="SAM" id="Coils"/>
    </source>
</evidence>
<dbReference type="PANTHER" id="PTHR14534">
    <property type="entry name" value="VACUOLAR IMPORT AND DEGRADATION PROTEIN 24"/>
    <property type="match status" value="1"/>
</dbReference>
<dbReference type="Proteomes" id="UP000033140">
    <property type="component" value="Unassembled WGS sequence"/>
</dbReference>
<dbReference type="GO" id="GO:0005773">
    <property type="term" value="C:vacuole"/>
    <property type="evidence" value="ECO:0007669"/>
    <property type="project" value="GOC"/>
</dbReference>
<dbReference type="GO" id="GO:0034657">
    <property type="term" value="C:GID complex"/>
    <property type="evidence" value="ECO:0007669"/>
    <property type="project" value="TreeGrafter"/>
</dbReference>
<evidence type="ECO:0000313" key="4">
    <source>
        <dbReference type="EMBL" id="GAO48278.1"/>
    </source>
</evidence>
<feature type="region of interest" description="Disordered" evidence="3">
    <location>
        <begin position="199"/>
        <end position="234"/>
    </location>
</feature>
<feature type="region of interest" description="Disordered" evidence="3">
    <location>
        <begin position="604"/>
        <end position="645"/>
    </location>
</feature>
<accession>A0A0E9NEN6</accession>
<feature type="compositionally biased region" description="Basic and acidic residues" evidence="3">
    <location>
        <begin position="141"/>
        <end position="159"/>
    </location>
</feature>
<keyword evidence="2" id="KW-0175">Coiled coil</keyword>